<organism evidence="1 2">
    <name type="scientific">Lecanicillium saksenae</name>
    <dbReference type="NCBI Taxonomy" id="468837"/>
    <lineage>
        <taxon>Eukaryota</taxon>
        <taxon>Fungi</taxon>
        <taxon>Dikarya</taxon>
        <taxon>Ascomycota</taxon>
        <taxon>Pezizomycotina</taxon>
        <taxon>Sordariomycetes</taxon>
        <taxon>Hypocreomycetidae</taxon>
        <taxon>Hypocreales</taxon>
        <taxon>Cordycipitaceae</taxon>
        <taxon>Lecanicillium</taxon>
    </lineage>
</organism>
<evidence type="ECO:0000313" key="2">
    <source>
        <dbReference type="Proteomes" id="UP001148737"/>
    </source>
</evidence>
<evidence type="ECO:0000313" key="1">
    <source>
        <dbReference type="EMBL" id="KAJ3483878.1"/>
    </source>
</evidence>
<accession>A0ACC1QN13</accession>
<keyword evidence="2" id="KW-1185">Reference proteome</keyword>
<protein>
    <submittedName>
        <fullName evidence="1">Uncharacterized protein</fullName>
    </submittedName>
</protein>
<sequence>MSRLQDFLNPIEQRIDRRIDVLEQRINRIENTLNLVLKHLGIVTEETRAPSPAAGLFRPDKKPGSYEYHPLEESRDEIRLLAVYSSDDENEPVNCRLINTSIPGNTAGAIYKGEVTEFKTLSYTWGDPTSTTTAFVDGHEFPVTQNLDAALRNIRKQNPPPDDGEESRPTFWWIDAICINQNDISERSQQVNLMTKIYRKAAGVHIWLGEESDDSDLAMGLVRRLSDASPQGPGIGDVRYRPVSEDHRAANWKALIALFQRPWWARVWVRQEVAVANTAVVHCGNESCEFSALAATADILIKVDETLGPDSFLLSHASRDSLSSLLIASPYVRASVLAGFRTAKAAQPNLAYRDLEDLIIHTKACSATDMRDKVFSMLGLLDPTVWELRAEYSLSFKEALMSAARCIISKKQSLNILAAGQNPQRLHQLASWAPNLIDGWKTRQLPSPMPPRLGIVSAGEEPDFTFDGDGLEILRAKGCKLDVIETICPGTPGQGWSDDQLHKLSAAWKGFIRSAFSGKNGGFMDRGITKQYLEDEMAWIRFLSAGGDSGGPRSTTSTPLSLDSSHRYELVNCLLLKQESSQQPHRESSSSENRTLQALRKYCVGRRICVSEMGDAKGRVHLVPVDAEPGDEVWVFRGTRSAFVLRKIENGCRVVVGEAFCTSHLFVNKASHNPSETISIC</sequence>
<proteinExistence type="predicted"/>
<comment type="caution">
    <text evidence="1">The sequence shown here is derived from an EMBL/GenBank/DDBJ whole genome shotgun (WGS) entry which is preliminary data.</text>
</comment>
<dbReference type="Proteomes" id="UP001148737">
    <property type="component" value="Unassembled WGS sequence"/>
</dbReference>
<gene>
    <name evidence="1" type="ORF">NLG97_g7203</name>
</gene>
<dbReference type="EMBL" id="JANAKD010001068">
    <property type="protein sequence ID" value="KAJ3483878.1"/>
    <property type="molecule type" value="Genomic_DNA"/>
</dbReference>
<reference evidence="1" key="1">
    <citation type="submission" date="2022-07" db="EMBL/GenBank/DDBJ databases">
        <title>Genome Sequence of Lecanicillium saksenae.</title>
        <authorList>
            <person name="Buettner E."/>
        </authorList>
    </citation>
    <scope>NUCLEOTIDE SEQUENCE</scope>
    <source>
        <strain evidence="1">VT-O1</strain>
    </source>
</reference>
<name>A0ACC1QN13_9HYPO</name>